<reference evidence="4" key="1">
    <citation type="submission" date="2025-08" db="UniProtKB">
        <authorList>
            <consortium name="RefSeq"/>
        </authorList>
    </citation>
    <scope>IDENTIFICATION</scope>
</reference>
<feature type="compositionally biased region" description="Basic and acidic residues" evidence="2">
    <location>
        <begin position="416"/>
        <end position="433"/>
    </location>
</feature>
<dbReference type="SUPFAM" id="SSF48371">
    <property type="entry name" value="ARM repeat"/>
    <property type="match status" value="1"/>
</dbReference>
<feature type="region of interest" description="Disordered" evidence="2">
    <location>
        <begin position="267"/>
        <end position="433"/>
    </location>
</feature>
<protein>
    <submittedName>
        <fullName evidence="4">Uncharacterized protein LOC101845258</fullName>
    </submittedName>
</protein>
<feature type="region of interest" description="Disordered" evidence="2">
    <location>
        <begin position="211"/>
        <end position="249"/>
    </location>
</feature>
<evidence type="ECO:0000313" key="3">
    <source>
        <dbReference type="Proteomes" id="UP000694888"/>
    </source>
</evidence>
<keyword evidence="1" id="KW-0175">Coiled coil</keyword>
<sequence length="1153" mass="130375">MASTSAKVRAQRKMSINNVSVKSKYNVQHRSDLLMDEHVRNVRQVQYELQSALQELEFAKGKDEVERIRSEVADLKAQSQKLVLALQVMEKINTELAFARCDLNDALHKGLGDINAARKRVIWLEDKMGELCGKKRLKTRRPSHRFVTDPTYGWDTDSEGEQTRRMRPLDSTERMYASDQARHQSLTQLLGSEIGFTSDSENIMSRQVGFQDVSSQSYDSQEISGPHSRTGHKGVTSSQEDVSLSGRDGLVSTRIVDHRRSLHDSMASLTSGGHAEIAEESGSEKFSTVREVSVVGGSPYRPGYTSGEEDESPREDGSQEDYNQDLRRSSEDYEDEEDIMRQQEEEEEEEEEEDEEEEGEAVNAVYYRADGGDTPVSAGSGRGGEEEEDEEQEEDREEEEEEDDEVKEADENEGDEKEKEEVGEKAVSRDKVREGVRKDSTFLTEVTDREASTVTQMLDNEEEAHRDLGAEYWQSEHHRFEYSEFADIFTEINPLSYHQVGLAVPGSFIKREDTESEFKELPWRTRRTGSDIKDIHRLALDKLAGRVHGLYGKVYDAAMLSVRPGNQTSDAMRREASVFQSLDGGLAKPGSSSSKSSVPQTAPASLRQKTEDKISLPVGSEVKRGGTFVAGRLIFYPKPIPPPQVLPITRTSLNKEYPQFASSFSNPDPDERKPAERLVDQRNLLEETKLVLYREKIQPSTPGPARLERKFRKMIERDRAISTKSSKSKMSKASGKKLITGFKTAAVMAKFQAGVSSWNQIKPQSRGKEYFGLRWERVKTIVHMNLVSERVEERIHAAKQLGLLRCGDTMVFYALKERLHQDSVDRVKYEAAKSLVLIGCWEDEVLQYILKYLVLGNTEIRTDLIQTLTDGKNAQYVDKTIPSFVELVKVLSHFCRNPDPDDIIAFNSAVCLGRLCVRDESAQNRLVKAMEESKDNHVRAKALEILVKQLNCIDQNIVEHVLELLCDSPVWKFRALACRLLIALGPKHACISSNSDEIYKLLENKLWDDPNMEVRLSAAKALTALGMFVKACETVERKLEDAEEDARAQAAISVGTLGMKSEKLIRLLLEMLELDSSDYVRLMIIRTFGMLKLTDRRVLRCLKEREKLEGALARESRKALKILEPLMTSKSVPNHKYLHSRRVLSPILASAVG</sequence>
<feature type="compositionally biased region" description="Polar residues" evidence="2">
    <location>
        <begin position="212"/>
        <end position="223"/>
    </location>
</feature>
<dbReference type="InterPro" id="IPR052873">
    <property type="entry name" value="HEATR9"/>
</dbReference>
<feature type="compositionally biased region" description="Acidic residues" evidence="2">
    <location>
        <begin position="307"/>
        <end position="323"/>
    </location>
</feature>
<feature type="compositionally biased region" description="Acidic residues" evidence="2">
    <location>
        <begin position="385"/>
        <end position="415"/>
    </location>
</feature>
<evidence type="ECO:0000256" key="2">
    <source>
        <dbReference type="SAM" id="MobiDB-lite"/>
    </source>
</evidence>
<evidence type="ECO:0000256" key="1">
    <source>
        <dbReference type="SAM" id="Coils"/>
    </source>
</evidence>
<feature type="region of interest" description="Disordered" evidence="2">
    <location>
        <begin position="583"/>
        <end position="612"/>
    </location>
</feature>
<proteinExistence type="predicted"/>
<dbReference type="PANTHER" id="PTHR38323:SF1">
    <property type="entry name" value="PROTEIN HEATR9"/>
    <property type="match status" value="1"/>
</dbReference>
<dbReference type="Proteomes" id="UP000694888">
    <property type="component" value="Unplaced"/>
</dbReference>
<accession>A0ABM1VY37</accession>
<dbReference type="InterPro" id="IPR016024">
    <property type="entry name" value="ARM-type_fold"/>
</dbReference>
<gene>
    <name evidence="4" type="primary">LOC101845258</name>
</gene>
<dbReference type="InterPro" id="IPR011989">
    <property type="entry name" value="ARM-like"/>
</dbReference>
<keyword evidence="3" id="KW-1185">Reference proteome</keyword>
<dbReference type="GeneID" id="101845258"/>
<dbReference type="RefSeq" id="XP_035827330.1">
    <property type="nucleotide sequence ID" value="XM_035971437.1"/>
</dbReference>
<dbReference type="Gene3D" id="1.25.10.10">
    <property type="entry name" value="Leucine-rich Repeat Variant"/>
    <property type="match status" value="2"/>
</dbReference>
<evidence type="ECO:0000313" key="4">
    <source>
        <dbReference type="RefSeq" id="XP_035827330.1"/>
    </source>
</evidence>
<dbReference type="PANTHER" id="PTHR38323">
    <property type="entry name" value="PROTEIN HEATR9"/>
    <property type="match status" value="1"/>
</dbReference>
<name>A0ABM1VY37_APLCA</name>
<feature type="compositionally biased region" description="Acidic residues" evidence="2">
    <location>
        <begin position="332"/>
        <end position="360"/>
    </location>
</feature>
<organism evidence="3 4">
    <name type="scientific">Aplysia californica</name>
    <name type="common">California sea hare</name>
    <dbReference type="NCBI Taxonomy" id="6500"/>
    <lineage>
        <taxon>Eukaryota</taxon>
        <taxon>Metazoa</taxon>
        <taxon>Spiralia</taxon>
        <taxon>Lophotrochozoa</taxon>
        <taxon>Mollusca</taxon>
        <taxon>Gastropoda</taxon>
        <taxon>Heterobranchia</taxon>
        <taxon>Euthyneura</taxon>
        <taxon>Tectipleura</taxon>
        <taxon>Aplysiida</taxon>
        <taxon>Aplysioidea</taxon>
        <taxon>Aplysiidae</taxon>
        <taxon>Aplysia</taxon>
    </lineage>
</organism>
<feature type="coiled-coil region" evidence="1">
    <location>
        <begin position="35"/>
        <end position="78"/>
    </location>
</feature>